<sequence length="137" mass="14648">MNPTIKNILVVIAGLFIGSVVNMLIIIGGTSILGLPEGIESNSVESIKNGIHLFEPKHFLTPFLAHVIGTLTGAFIATKYGVSKKMVLAMIVGGLFLLGGISNSFSIPAPIWFNLLDLVVAYIPMTYLGYKLGTKEN</sequence>
<comment type="caution">
    <text evidence="2">The sequence shown here is derived from an EMBL/GenBank/DDBJ whole genome shotgun (WGS) entry which is preliminary data.</text>
</comment>
<gene>
    <name evidence="2" type="ORF">GCM10023230_01440</name>
</gene>
<feature type="transmembrane region" description="Helical" evidence="1">
    <location>
        <begin position="86"/>
        <end position="105"/>
    </location>
</feature>
<feature type="transmembrane region" description="Helical" evidence="1">
    <location>
        <begin position="59"/>
        <end position="77"/>
    </location>
</feature>
<keyword evidence="3" id="KW-1185">Reference proteome</keyword>
<accession>A0ABP8ZIB7</accession>
<dbReference type="Proteomes" id="UP001500141">
    <property type="component" value="Unassembled WGS sequence"/>
</dbReference>
<organism evidence="2 3">
    <name type="scientific">Flavobacterium hankyongi</name>
    <dbReference type="NCBI Taxonomy" id="1176532"/>
    <lineage>
        <taxon>Bacteria</taxon>
        <taxon>Pseudomonadati</taxon>
        <taxon>Bacteroidota</taxon>
        <taxon>Flavobacteriia</taxon>
        <taxon>Flavobacteriales</taxon>
        <taxon>Flavobacteriaceae</taxon>
        <taxon>Flavobacterium</taxon>
    </lineage>
</organism>
<name>A0ABP8ZIB7_9FLAO</name>
<keyword evidence="1" id="KW-1133">Transmembrane helix</keyword>
<dbReference type="EMBL" id="BAABIP010000005">
    <property type="protein sequence ID" value="GAA4757394.1"/>
    <property type="molecule type" value="Genomic_DNA"/>
</dbReference>
<protein>
    <submittedName>
        <fullName evidence="2">Uncharacterized protein</fullName>
    </submittedName>
</protein>
<evidence type="ECO:0000256" key="1">
    <source>
        <dbReference type="SAM" id="Phobius"/>
    </source>
</evidence>
<reference evidence="3" key="1">
    <citation type="journal article" date="2019" name="Int. J. Syst. Evol. Microbiol.">
        <title>The Global Catalogue of Microorganisms (GCM) 10K type strain sequencing project: providing services to taxonomists for standard genome sequencing and annotation.</title>
        <authorList>
            <consortium name="The Broad Institute Genomics Platform"/>
            <consortium name="The Broad Institute Genome Sequencing Center for Infectious Disease"/>
            <person name="Wu L."/>
            <person name="Ma J."/>
        </authorList>
    </citation>
    <scope>NUCLEOTIDE SEQUENCE [LARGE SCALE GENOMIC DNA]</scope>
    <source>
        <strain evidence="3">JCM 18198</strain>
    </source>
</reference>
<proteinExistence type="predicted"/>
<feature type="transmembrane region" description="Helical" evidence="1">
    <location>
        <begin position="7"/>
        <end position="33"/>
    </location>
</feature>
<evidence type="ECO:0000313" key="2">
    <source>
        <dbReference type="EMBL" id="GAA4757394.1"/>
    </source>
</evidence>
<keyword evidence="1" id="KW-0472">Membrane</keyword>
<evidence type="ECO:0000313" key="3">
    <source>
        <dbReference type="Proteomes" id="UP001500141"/>
    </source>
</evidence>
<keyword evidence="1" id="KW-0812">Transmembrane</keyword>
<dbReference type="RefSeq" id="WP_264542623.1">
    <property type="nucleotide sequence ID" value="NZ_BAABIP010000005.1"/>
</dbReference>